<dbReference type="EMBL" id="KQ981145">
    <property type="protein sequence ID" value="KYN09120.1"/>
    <property type="molecule type" value="Genomic_DNA"/>
</dbReference>
<feature type="compositionally biased region" description="Acidic residues" evidence="1">
    <location>
        <begin position="323"/>
        <end position="335"/>
    </location>
</feature>
<feature type="region of interest" description="Disordered" evidence="1">
    <location>
        <begin position="231"/>
        <end position="255"/>
    </location>
</feature>
<feature type="region of interest" description="Disordered" evidence="1">
    <location>
        <begin position="283"/>
        <end position="342"/>
    </location>
</feature>
<name>A0A151IR25_9HYME</name>
<dbReference type="STRING" id="471704.A0A151IR25"/>
<sequence length="676" mass="73125">MCPALDSSVRKARARENYTGCLAYACSSLNGPHVSYACETRFDFQPIARVCLITVARSDTVSSLTERISKTKRRSVYRPRTVGVGSAREWSVCSRLAAQRLRAAALGFRALLDEPSKKQRQHTANQSAQAGIAQANVVHALRNCRQADRPFVSTGKNPQLALLISADTIMKDPDKLKLMLLAWNYNLQAQAQAQVQAANAALSPNNSSTTTATTVGTPITSQSAISTANNTINNSTLTDSRNGSSELVDMPTGTVPNLSAVAGVGGEDMASLWASYAMGFKKTPPPASAATPSRADRDRESSPPGGEGAGSAHDETSSSGNKEDEDDDDIDADEGLDPRHHDPERLKAFNMFVRLFVDENLDRIVPISKQPKEKIQAIIDSCTRQFPEFAERARKRIRTYLKSCRRNKRGREGPWDAARPTPAHLTSVQAEQILATACENESDNAKRMRLGMEPVSQPMPTLPAATQTDVRSSLEHFSSTPVKSLPCKREDTPPASLTSLAPLTSLANLPNNTIASTPLSIASASKLLTSDNKSLMSQSTIVSSTVNGVASGGAPTMYRPNFSQAFQRAGPTTVPPTLSAGLYPTQSFTSSLLSNGIQSNTDYWCNMLLRFFDHLPDQEGPTDLSMKNPPKPALLSHKLNSMELTAVKQLIGGYRESAAFLLRSADELEQLLLHQP</sequence>
<organism evidence="3 4">
    <name type="scientific">Trachymyrmex cornetzi</name>
    <dbReference type="NCBI Taxonomy" id="471704"/>
    <lineage>
        <taxon>Eukaryota</taxon>
        <taxon>Metazoa</taxon>
        <taxon>Ecdysozoa</taxon>
        <taxon>Arthropoda</taxon>
        <taxon>Hexapoda</taxon>
        <taxon>Insecta</taxon>
        <taxon>Pterygota</taxon>
        <taxon>Neoptera</taxon>
        <taxon>Endopterygota</taxon>
        <taxon>Hymenoptera</taxon>
        <taxon>Apocrita</taxon>
        <taxon>Aculeata</taxon>
        <taxon>Formicoidea</taxon>
        <taxon>Formicidae</taxon>
        <taxon>Myrmicinae</taxon>
        <taxon>Trachymyrmex</taxon>
    </lineage>
</organism>
<evidence type="ECO:0000313" key="3">
    <source>
        <dbReference type="EMBL" id="KYN09120.1"/>
    </source>
</evidence>
<dbReference type="InterPro" id="IPR039788">
    <property type="entry name" value="NOL4/NOL4L"/>
</dbReference>
<evidence type="ECO:0000259" key="2">
    <source>
        <dbReference type="Pfam" id="PF23079"/>
    </source>
</evidence>
<evidence type="ECO:0000313" key="4">
    <source>
        <dbReference type="Proteomes" id="UP000078492"/>
    </source>
</evidence>
<feature type="domain" description="Nucleolar protein 4 helical" evidence="2">
    <location>
        <begin position="344"/>
        <end position="441"/>
    </location>
</feature>
<dbReference type="PANTHER" id="PTHR12449">
    <property type="entry name" value="DEATH DOMAIN-CONTAINING PROTEIN"/>
    <property type="match status" value="1"/>
</dbReference>
<reference evidence="3 4" key="1">
    <citation type="submission" date="2015-09" db="EMBL/GenBank/DDBJ databases">
        <title>Trachymyrmex cornetzi WGS genome.</title>
        <authorList>
            <person name="Nygaard S."/>
            <person name="Hu H."/>
            <person name="Boomsma J."/>
            <person name="Zhang G."/>
        </authorList>
    </citation>
    <scope>NUCLEOTIDE SEQUENCE [LARGE SCALE GENOMIC DNA]</scope>
    <source>
        <strain evidence="3">Tcor2-1</strain>
        <tissue evidence="3">Whole body</tissue>
    </source>
</reference>
<evidence type="ECO:0000256" key="1">
    <source>
        <dbReference type="SAM" id="MobiDB-lite"/>
    </source>
</evidence>
<dbReference type="PANTHER" id="PTHR12449:SF22">
    <property type="entry name" value="NUCLEOLAR PROTEIN 4"/>
    <property type="match status" value="1"/>
</dbReference>
<dbReference type="Pfam" id="PF23079">
    <property type="entry name" value="HTH_NOL4_2nd"/>
    <property type="match status" value="1"/>
</dbReference>
<dbReference type="AlphaFoldDB" id="A0A151IR25"/>
<dbReference type="Proteomes" id="UP000078492">
    <property type="component" value="Unassembled WGS sequence"/>
</dbReference>
<proteinExistence type="predicted"/>
<keyword evidence="4" id="KW-1185">Reference proteome</keyword>
<protein>
    <recommendedName>
        <fullName evidence="2">Nucleolar protein 4 helical domain-containing protein</fullName>
    </recommendedName>
</protein>
<gene>
    <name evidence="3" type="ORF">ALC57_18751</name>
</gene>
<accession>A0A151IR25</accession>
<dbReference type="InterPro" id="IPR056549">
    <property type="entry name" value="HTH_NOL4"/>
</dbReference>